<dbReference type="PANTHER" id="PTHR39165:SF1">
    <property type="entry name" value="DUF456 DOMAIN-CONTAINING PROTEIN"/>
    <property type="match status" value="1"/>
</dbReference>
<keyword evidence="1" id="KW-0472">Membrane</keyword>
<proteinExistence type="predicted"/>
<feature type="transmembrane region" description="Helical" evidence="1">
    <location>
        <begin position="12"/>
        <end position="37"/>
    </location>
</feature>
<keyword evidence="1" id="KW-0812">Transmembrane</keyword>
<gene>
    <name evidence="2" type="ORF">D4N35_000880</name>
</gene>
<comment type="caution">
    <text evidence="2">The sequence shown here is derived from an EMBL/GenBank/DDBJ whole genome shotgun (WGS) entry which is preliminary data.</text>
</comment>
<dbReference type="PANTHER" id="PTHR39165">
    <property type="entry name" value="IG HYPOTHETICAL 17883"/>
    <property type="match status" value="1"/>
</dbReference>
<dbReference type="GeneID" id="56389925"/>
<protein>
    <submittedName>
        <fullName evidence="2">DUF456 domain-containing protein</fullName>
    </submittedName>
</protein>
<feature type="transmembrane region" description="Helical" evidence="1">
    <location>
        <begin position="49"/>
        <end position="69"/>
    </location>
</feature>
<accession>A0A443J495</accession>
<keyword evidence="1" id="KW-1133">Transmembrane helix</keyword>
<dbReference type="EMBL" id="QYTU02000001">
    <property type="protein sequence ID" value="RWR15126.1"/>
    <property type="molecule type" value="Genomic_DNA"/>
</dbReference>
<evidence type="ECO:0000313" key="3">
    <source>
        <dbReference type="Proteomes" id="UP000273811"/>
    </source>
</evidence>
<name>A0A443J495_9BACI</name>
<dbReference type="Pfam" id="PF04306">
    <property type="entry name" value="DUF456"/>
    <property type="match status" value="1"/>
</dbReference>
<dbReference type="InterPro" id="IPR007403">
    <property type="entry name" value="DUF456"/>
</dbReference>
<evidence type="ECO:0000256" key="1">
    <source>
        <dbReference type="SAM" id="Phobius"/>
    </source>
</evidence>
<sequence>MDILYWSIISIAIVLAFVGLVYPVIPSVLLLLGAFLLYGVFYSFSPLNFLFWTVQILLVALIFIADYLANLLGVKKFGGSKAGVWGSTIGLLLGPFVIPVAGILIGPFIGAVAGEILVNRTKFRPAVNIGVGSVLGFIGSVITKAVIQLFMVGYFLFLVLK</sequence>
<feature type="transmembrane region" description="Helical" evidence="1">
    <location>
        <begin position="89"/>
        <end position="114"/>
    </location>
</feature>
<organism evidence="2 3">
    <name type="scientific">Siminovitchia fortis</name>
    <dbReference type="NCBI Taxonomy" id="254758"/>
    <lineage>
        <taxon>Bacteria</taxon>
        <taxon>Bacillati</taxon>
        <taxon>Bacillota</taxon>
        <taxon>Bacilli</taxon>
        <taxon>Bacillales</taxon>
        <taxon>Bacillaceae</taxon>
        <taxon>Siminovitchia</taxon>
    </lineage>
</organism>
<dbReference type="Proteomes" id="UP000273811">
    <property type="component" value="Unassembled WGS sequence"/>
</dbReference>
<feature type="transmembrane region" description="Helical" evidence="1">
    <location>
        <begin position="134"/>
        <end position="160"/>
    </location>
</feature>
<evidence type="ECO:0000313" key="2">
    <source>
        <dbReference type="EMBL" id="RWR15126.1"/>
    </source>
</evidence>
<dbReference type="OrthoDB" id="9808460at2"/>
<dbReference type="RefSeq" id="WP_120068503.1">
    <property type="nucleotide sequence ID" value="NZ_CP126113.1"/>
</dbReference>
<keyword evidence="3" id="KW-1185">Reference proteome</keyword>
<dbReference type="AlphaFoldDB" id="A0A443J495"/>
<reference evidence="2" key="1">
    <citation type="submission" date="2018-12" db="EMBL/GenBank/DDBJ databases">
        <authorList>
            <person name="Sun L."/>
            <person name="Chen Z."/>
        </authorList>
    </citation>
    <scope>NUCLEOTIDE SEQUENCE [LARGE SCALE GENOMIC DNA]</scope>
    <source>
        <strain evidence="2">DSM 16012</strain>
    </source>
</reference>